<reference evidence="1 2" key="1">
    <citation type="submission" date="2016-10" db="EMBL/GenBank/DDBJ databases">
        <title>Silvanigrella aquatica sp. nov., isolated from a freshwater lake located in the Black Forest, Germany, description of Silvanigrellaceae fam. nov., Silvanigrellales ord. nov., reclassification of the order Bdellovibrionales in the class Oligoflexia, reclassification of the families Bacteriovoracaceae and Halobacteriovoraceae in the new order Bacteriovoracales ord. nov., and reclassification of the family Pseudobacteriovoracaceae in the order Oligoflexiales.</title>
        <authorList>
            <person name="Hahn M.W."/>
            <person name="Schmidt J."/>
            <person name="Koll U."/>
            <person name="Rohde M."/>
            <person name="Verbag S."/>
            <person name="Pitt A."/>
            <person name="Nakai R."/>
            <person name="Naganuma T."/>
            <person name="Lang E."/>
        </authorList>
    </citation>
    <scope>NUCLEOTIDE SEQUENCE [LARGE SCALE GENOMIC DNA]</scope>
    <source>
        <strain evidence="1 2">MWH-Nonnen-W8red</strain>
    </source>
</reference>
<organism evidence="1 2">
    <name type="scientific">Silvanigrella aquatica</name>
    <dbReference type="NCBI Taxonomy" id="1915309"/>
    <lineage>
        <taxon>Bacteria</taxon>
        <taxon>Pseudomonadati</taxon>
        <taxon>Bdellovibrionota</taxon>
        <taxon>Oligoflexia</taxon>
        <taxon>Silvanigrellales</taxon>
        <taxon>Silvanigrellaceae</taxon>
        <taxon>Silvanigrella</taxon>
    </lineage>
</organism>
<sequence>MPQAAVRPVCQPSKLKSSVPLKKFLLSCNILKLIKLQIIKKSLTKLQKHDKNLREHQEAVFIGGVCSPHLIS</sequence>
<accession>A0A1L4CZP8</accession>
<name>A0A1L4CZP8_9BACT</name>
<proteinExistence type="predicted"/>
<gene>
    <name evidence="1" type="ORF">AXG55_05645</name>
</gene>
<dbReference type="Proteomes" id="UP000184731">
    <property type="component" value="Chromosome"/>
</dbReference>
<dbReference type="STRING" id="1915309.AXG55_05645"/>
<keyword evidence="2" id="KW-1185">Reference proteome</keyword>
<evidence type="ECO:0000313" key="1">
    <source>
        <dbReference type="EMBL" id="APJ03415.1"/>
    </source>
</evidence>
<evidence type="ECO:0000313" key="2">
    <source>
        <dbReference type="Proteomes" id="UP000184731"/>
    </source>
</evidence>
<dbReference type="EMBL" id="CP017834">
    <property type="protein sequence ID" value="APJ03415.1"/>
    <property type="molecule type" value="Genomic_DNA"/>
</dbReference>
<dbReference type="AlphaFoldDB" id="A0A1L4CZP8"/>
<dbReference type="KEGG" id="saqi:AXG55_05645"/>
<protein>
    <submittedName>
        <fullName evidence="1">Uncharacterized protein</fullName>
    </submittedName>
</protein>